<dbReference type="EMBL" id="BTGU01000019">
    <property type="protein sequence ID" value="GMN45019.1"/>
    <property type="molecule type" value="Genomic_DNA"/>
</dbReference>
<keyword evidence="2" id="KW-1185">Reference proteome</keyword>
<dbReference type="Gramene" id="FCD_00030348-RA">
    <property type="protein sequence ID" value="FCD_00030348-RA:cds"/>
    <property type="gene ID" value="FCD_00030348"/>
</dbReference>
<dbReference type="Proteomes" id="UP001187192">
    <property type="component" value="Unassembled WGS sequence"/>
</dbReference>
<protein>
    <submittedName>
        <fullName evidence="1">Uncharacterized protein</fullName>
    </submittedName>
</protein>
<sequence length="72" mass="8242">MRTYGGYNPLCNVDSLELISDLLAAFVDRCLLLLPRIRTEAMTAFRSDLTSADENARQVRFATRFGFPQTRR</sequence>
<comment type="caution">
    <text evidence="1">The sequence shown here is derived from an EMBL/GenBank/DDBJ whole genome shotgun (WGS) entry which is preliminary data.</text>
</comment>
<dbReference type="AlphaFoldDB" id="A0AA88A3C4"/>
<gene>
    <name evidence="1" type="ORF">TIFTF001_014211</name>
</gene>
<reference evidence="1" key="1">
    <citation type="submission" date="2023-07" db="EMBL/GenBank/DDBJ databases">
        <title>draft genome sequence of fig (Ficus carica).</title>
        <authorList>
            <person name="Takahashi T."/>
            <person name="Nishimura K."/>
        </authorList>
    </citation>
    <scope>NUCLEOTIDE SEQUENCE</scope>
</reference>
<organism evidence="1 2">
    <name type="scientific">Ficus carica</name>
    <name type="common">Common fig</name>
    <dbReference type="NCBI Taxonomy" id="3494"/>
    <lineage>
        <taxon>Eukaryota</taxon>
        <taxon>Viridiplantae</taxon>
        <taxon>Streptophyta</taxon>
        <taxon>Embryophyta</taxon>
        <taxon>Tracheophyta</taxon>
        <taxon>Spermatophyta</taxon>
        <taxon>Magnoliopsida</taxon>
        <taxon>eudicotyledons</taxon>
        <taxon>Gunneridae</taxon>
        <taxon>Pentapetalae</taxon>
        <taxon>rosids</taxon>
        <taxon>fabids</taxon>
        <taxon>Rosales</taxon>
        <taxon>Moraceae</taxon>
        <taxon>Ficeae</taxon>
        <taxon>Ficus</taxon>
    </lineage>
</organism>
<name>A0AA88A3C4_FICCA</name>
<accession>A0AA88A3C4</accession>
<evidence type="ECO:0000313" key="2">
    <source>
        <dbReference type="Proteomes" id="UP001187192"/>
    </source>
</evidence>
<proteinExistence type="predicted"/>
<evidence type="ECO:0000313" key="1">
    <source>
        <dbReference type="EMBL" id="GMN45019.1"/>
    </source>
</evidence>